<dbReference type="PROSITE" id="PS50927">
    <property type="entry name" value="BULB_LECTIN"/>
    <property type="match status" value="1"/>
</dbReference>
<dbReference type="Gene3D" id="2.170.15.10">
    <property type="entry name" value="Proaerolysin, chain A, domain 3"/>
    <property type="match status" value="1"/>
</dbReference>
<dbReference type="Proteomes" id="UP000446768">
    <property type="component" value="Unassembled WGS sequence"/>
</dbReference>
<gene>
    <name evidence="2" type="ORF">GJ700_14635</name>
</gene>
<keyword evidence="3" id="KW-1185">Reference proteome</keyword>
<dbReference type="SUPFAM" id="SSF56973">
    <property type="entry name" value="Aerolisin/ETX pore-forming domain"/>
    <property type="match status" value="1"/>
</dbReference>
<feature type="domain" description="Bulb-type lectin" evidence="1">
    <location>
        <begin position="30"/>
        <end position="151"/>
    </location>
</feature>
<dbReference type="SUPFAM" id="SSF51110">
    <property type="entry name" value="alpha-D-mannose-specific plant lectins"/>
    <property type="match status" value="1"/>
</dbReference>
<dbReference type="Gene3D" id="2.90.10.10">
    <property type="entry name" value="Bulb-type lectin domain"/>
    <property type="match status" value="1"/>
</dbReference>
<evidence type="ECO:0000259" key="1">
    <source>
        <dbReference type="PROSITE" id="PS50927"/>
    </source>
</evidence>
<comment type="caution">
    <text evidence="2">The sequence shown here is derived from an EMBL/GenBank/DDBJ whole genome shotgun (WGS) entry which is preliminary data.</text>
</comment>
<organism evidence="2 3">
    <name type="scientific">Pseudoduganella rivuli</name>
    <dbReference type="NCBI Taxonomy" id="2666085"/>
    <lineage>
        <taxon>Bacteria</taxon>
        <taxon>Pseudomonadati</taxon>
        <taxon>Pseudomonadota</taxon>
        <taxon>Betaproteobacteria</taxon>
        <taxon>Burkholderiales</taxon>
        <taxon>Oxalobacteraceae</taxon>
        <taxon>Telluria group</taxon>
        <taxon>Pseudoduganella</taxon>
    </lineage>
</organism>
<proteinExistence type="predicted"/>
<name>A0A7X2INE3_9BURK</name>
<dbReference type="InterPro" id="IPR036426">
    <property type="entry name" value="Bulb-type_lectin_dom_sf"/>
</dbReference>
<dbReference type="AlphaFoldDB" id="A0A7X2INE3"/>
<reference evidence="2 3" key="1">
    <citation type="submission" date="2019-11" db="EMBL/GenBank/DDBJ databases">
        <title>Novel species isolated from a subtropical stream in China.</title>
        <authorList>
            <person name="Lu H."/>
        </authorList>
    </citation>
    <scope>NUCLEOTIDE SEQUENCE [LARGE SCALE GENOMIC DNA]</scope>
    <source>
        <strain evidence="2 3">FT92W</strain>
    </source>
</reference>
<dbReference type="EMBL" id="WKJJ01000008">
    <property type="protein sequence ID" value="MRV72943.1"/>
    <property type="molecule type" value="Genomic_DNA"/>
</dbReference>
<dbReference type="InterPro" id="IPR001480">
    <property type="entry name" value="Bulb-type_lectin_dom"/>
</dbReference>
<evidence type="ECO:0000313" key="3">
    <source>
        <dbReference type="Proteomes" id="UP000446768"/>
    </source>
</evidence>
<accession>A0A7X2INE3</accession>
<protein>
    <recommendedName>
        <fullName evidence="1">Bulb-type lectin domain-containing protein</fullName>
    </recommendedName>
</protein>
<sequence>MPFTDTAMQLIDHDAIASPPFPPHGGRRFTGCLPMNQILQVGDFLVSANGLFFATLAGDGTFRVYRGIDTDEEQGVLWCSRKAGERGRYFALVQSDGNFCIYQGSDLAHNCGWHWGTQMTAQGQQFYAAMQDDGNFSIRAGTGPDDSRGVVWATSVTDHVLSIEEVLHIEYDFANACVLRTSPASQYSEVVTNHTATPSAHTLAGAIAITETSSWTNTPAATLGPDVEYRHGVPGVSGDDFILSDEPVDYVANCAVTRQTAWAFDTPYNVPPHASMRAAIALTYSTVSVPYVLVGQLRFESGARVVGAIQGNYLGTNAHSLTASFTPHDPSPNMGKRILRPLRPLSGMVAYQR</sequence>
<dbReference type="RefSeq" id="WP_154375020.1">
    <property type="nucleotide sequence ID" value="NZ_WKJJ01000008.1"/>
</dbReference>
<evidence type="ECO:0000313" key="2">
    <source>
        <dbReference type="EMBL" id="MRV72943.1"/>
    </source>
</evidence>